<proteinExistence type="predicted"/>
<feature type="region of interest" description="Disordered" evidence="2">
    <location>
        <begin position="581"/>
        <end position="610"/>
    </location>
</feature>
<name>A0A7J7KDL2_BUGNE</name>
<feature type="coiled-coil region" evidence="1">
    <location>
        <begin position="488"/>
        <end position="537"/>
    </location>
</feature>
<dbReference type="Proteomes" id="UP000593567">
    <property type="component" value="Unassembled WGS sequence"/>
</dbReference>
<feature type="region of interest" description="Disordered" evidence="2">
    <location>
        <begin position="173"/>
        <end position="192"/>
    </location>
</feature>
<keyword evidence="1" id="KW-0175">Coiled coil</keyword>
<evidence type="ECO:0000256" key="2">
    <source>
        <dbReference type="SAM" id="MobiDB-lite"/>
    </source>
</evidence>
<reference evidence="3" key="1">
    <citation type="submission" date="2020-06" db="EMBL/GenBank/DDBJ databases">
        <title>Draft genome of Bugula neritina, a colonial animal packing powerful symbionts and potential medicines.</title>
        <authorList>
            <person name="Rayko M."/>
        </authorList>
    </citation>
    <scope>NUCLEOTIDE SEQUENCE [LARGE SCALE GENOMIC DNA]</scope>
    <source>
        <strain evidence="3">Kwan_BN1</strain>
    </source>
</reference>
<dbReference type="AlphaFoldDB" id="A0A7J7KDL2"/>
<sequence length="692" mass="76247">MSRLSSALSKMENEDESLANLSIYNMDIMSAELLENTETRCSERRKAGVSRHTHRSRPNSGKSKLHFKANQLAEPQTRDIGKPPTPTVDMHLSGVATCQPFYYYDDSPPVRECRNMSSRGVSRSTCYPDQPYGIQSHDLPRHHNSPVPSEQSFIHGDVLTNNESAVLHDMNQSQPTTKLTNQSYHSRNLTSDSPDHVIRDVITPKHMLSLALPDAYDSADEEEEIPTLRLLDDLHIDLAAGKVTATEELKAHLADVMISPAKVSEVQNALSEDEQIENHLSARSSTIKSDSKTPDWKKVELETELTDLLSRRPQRNISDARGIKKSVDCWTIPRKDSVDSVTTSDINYGNQVLAEVTSNSQVLAGVRGDSQVLDEVTGDSQIFNGLAGGGQVVAEVICDSQVDTKVAGDSQVVAEETSNSQVAAEVTGDSQAISGVSSYDMMNNAVMSTEETNRKQEMATTDSVEELLYRWNINIDTSKQMGDIQVPLVNTRKDYDAMNNEIDENVEQLEMELALQIAESQQTIARLQAEVDATEFTIPAFCELQGSSTSPAQPQKLWQTVKGRNFKKAIKAPTAGKVNVSKVGSRVDSGVRRKSPGKPKSKRENADEKHFSEQLCVNAVGSDQSRNGKSDGMCHGTSGAPRQLSSKAARHVSFQEPVDINRKRTALPKKTITTLTFAEGKLFIALLILFVY</sequence>
<gene>
    <name evidence="3" type="ORF">EB796_005742</name>
</gene>
<evidence type="ECO:0000313" key="4">
    <source>
        <dbReference type="Proteomes" id="UP000593567"/>
    </source>
</evidence>
<feature type="compositionally biased region" description="Basic residues" evidence="2">
    <location>
        <begin position="47"/>
        <end position="64"/>
    </location>
</feature>
<comment type="caution">
    <text evidence="3">The sequence shown here is derived from an EMBL/GenBank/DDBJ whole genome shotgun (WGS) entry which is preliminary data.</text>
</comment>
<accession>A0A7J7KDL2</accession>
<feature type="region of interest" description="Disordered" evidence="2">
    <location>
        <begin position="42"/>
        <end position="64"/>
    </location>
</feature>
<evidence type="ECO:0000313" key="3">
    <source>
        <dbReference type="EMBL" id="KAF6035951.1"/>
    </source>
</evidence>
<feature type="compositionally biased region" description="Basic residues" evidence="2">
    <location>
        <begin position="592"/>
        <end position="601"/>
    </location>
</feature>
<feature type="region of interest" description="Disordered" evidence="2">
    <location>
        <begin position="622"/>
        <end position="647"/>
    </location>
</feature>
<keyword evidence="4" id="KW-1185">Reference proteome</keyword>
<evidence type="ECO:0000256" key="1">
    <source>
        <dbReference type="SAM" id="Coils"/>
    </source>
</evidence>
<protein>
    <submittedName>
        <fullName evidence="3">Uncharacterized protein</fullName>
    </submittedName>
</protein>
<organism evidence="3 4">
    <name type="scientific">Bugula neritina</name>
    <name type="common">Brown bryozoan</name>
    <name type="synonym">Sertularia neritina</name>
    <dbReference type="NCBI Taxonomy" id="10212"/>
    <lineage>
        <taxon>Eukaryota</taxon>
        <taxon>Metazoa</taxon>
        <taxon>Spiralia</taxon>
        <taxon>Lophotrochozoa</taxon>
        <taxon>Bryozoa</taxon>
        <taxon>Gymnolaemata</taxon>
        <taxon>Cheilostomatida</taxon>
        <taxon>Flustrina</taxon>
        <taxon>Buguloidea</taxon>
        <taxon>Bugulidae</taxon>
        <taxon>Bugula</taxon>
    </lineage>
</organism>
<dbReference type="EMBL" id="VXIV02000803">
    <property type="protein sequence ID" value="KAF6035951.1"/>
    <property type="molecule type" value="Genomic_DNA"/>
</dbReference>